<dbReference type="InterPro" id="IPR041581">
    <property type="entry name" value="Glyoxalase_6"/>
</dbReference>
<proteinExistence type="predicted"/>
<comment type="caution">
    <text evidence="2">The sequence shown here is derived from an EMBL/GenBank/DDBJ whole genome shotgun (WGS) entry which is preliminary data.</text>
</comment>
<dbReference type="PROSITE" id="PS51819">
    <property type="entry name" value="VOC"/>
    <property type="match status" value="1"/>
</dbReference>
<sequence length="226" mass="25331">MIIEKLALHTANAVSLMPFYAEMLGLPVVSSEQGRFTVQAGWSELTFLELEQPPNEKHYYHFAFTIPENKLAEAKRWIEELVPIGTEAGQDISYSESWDSHSVYFEDPAGNILELIARHTMNNATDDSFDPKQHILCISEIGVPTGKVPSAVDQLAALGLMTYKTRNESFNPVGDDNGLMMVVETGRRWHFTDKTAECFPVRVTVQGVGELYLSENEHGLLIQNID</sequence>
<accession>A0A7W5GB72</accession>
<evidence type="ECO:0000313" key="2">
    <source>
        <dbReference type="EMBL" id="MBB3152667.1"/>
    </source>
</evidence>
<reference evidence="2 3" key="1">
    <citation type="submission" date="2020-08" db="EMBL/GenBank/DDBJ databases">
        <title>Genomic Encyclopedia of Type Strains, Phase III (KMG-III): the genomes of soil and plant-associated and newly described type strains.</title>
        <authorList>
            <person name="Whitman W."/>
        </authorList>
    </citation>
    <scope>NUCLEOTIDE SEQUENCE [LARGE SCALE GENOMIC DNA]</scope>
    <source>
        <strain evidence="2 3">CECT 8234</strain>
    </source>
</reference>
<dbReference type="InterPro" id="IPR037523">
    <property type="entry name" value="VOC_core"/>
</dbReference>
<dbReference type="Pfam" id="PF18029">
    <property type="entry name" value="Glyoxalase_6"/>
    <property type="match status" value="1"/>
</dbReference>
<keyword evidence="2" id="KW-0456">Lyase</keyword>
<dbReference type="Gene3D" id="3.10.180.10">
    <property type="entry name" value="2,3-Dihydroxybiphenyl 1,2-Dioxygenase, domain 1"/>
    <property type="match status" value="1"/>
</dbReference>
<keyword evidence="2" id="KW-0560">Oxidoreductase</keyword>
<evidence type="ECO:0000313" key="3">
    <source>
        <dbReference type="Proteomes" id="UP000518605"/>
    </source>
</evidence>
<organism evidence="2 3">
    <name type="scientific">Paenibacillus endophyticus</name>
    <dbReference type="NCBI Taxonomy" id="1294268"/>
    <lineage>
        <taxon>Bacteria</taxon>
        <taxon>Bacillati</taxon>
        <taxon>Bacillota</taxon>
        <taxon>Bacilli</taxon>
        <taxon>Bacillales</taxon>
        <taxon>Paenibacillaceae</taxon>
        <taxon>Paenibacillus</taxon>
    </lineage>
</organism>
<dbReference type="RefSeq" id="WP_183562826.1">
    <property type="nucleotide sequence ID" value="NZ_CBCSLB010000006.1"/>
</dbReference>
<dbReference type="InterPro" id="IPR029068">
    <property type="entry name" value="Glyas_Bleomycin-R_OHBP_Dase"/>
</dbReference>
<keyword evidence="3" id="KW-1185">Reference proteome</keyword>
<gene>
    <name evidence="2" type="ORF">FHS16_002724</name>
</gene>
<evidence type="ECO:0000259" key="1">
    <source>
        <dbReference type="PROSITE" id="PS51819"/>
    </source>
</evidence>
<dbReference type="SUPFAM" id="SSF54593">
    <property type="entry name" value="Glyoxalase/Bleomycin resistance protein/Dihydroxybiphenyl dioxygenase"/>
    <property type="match status" value="1"/>
</dbReference>
<dbReference type="GO" id="GO:0016829">
    <property type="term" value="F:lyase activity"/>
    <property type="evidence" value="ECO:0007669"/>
    <property type="project" value="UniProtKB-KW"/>
</dbReference>
<name>A0A7W5GB72_9BACL</name>
<protein>
    <submittedName>
        <fullName evidence="2">Catechol 2,3-dioxygenase-like lactoylglutathione lyase family enzyme</fullName>
    </submittedName>
</protein>
<dbReference type="EMBL" id="JACHXW010000007">
    <property type="protein sequence ID" value="MBB3152667.1"/>
    <property type="molecule type" value="Genomic_DNA"/>
</dbReference>
<dbReference type="Proteomes" id="UP000518605">
    <property type="component" value="Unassembled WGS sequence"/>
</dbReference>
<dbReference type="AlphaFoldDB" id="A0A7W5GB72"/>
<dbReference type="GO" id="GO:0051213">
    <property type="term" value="F:dioxygenase activity"/>
    <property type="evidence" value="ECO:0007669"/>
    <property type="project" value="UniProtKB-KW"/>
</dbReference>
<keyword evidence="2" id="KW-0223">Dioxygenase</keyword>
<feature type="domain" description="VOC" evidence="1">
    <location>
        <begin position="2"/>
        <end position="118"/>
    </location>
</feature>